<feature type="compositionally biased region" description="Basic and acidic residues" evidence="1">
    <location>
        <begin position="47"/>
        <end position="57"/>
    </location>
</feature>
<dbReference type="HOGENOM" id="CLU_1846347_0_0_1"/>
<accession>M3D3R0</accession>
<reference evidence="2 3" key="1">
    <citation type="journal article" date="2012" name="PLoS Pathog.">
        <title>Diverse lifestyles and strategies of plant pathogenesis encoded in the genomes of eighteen Dothideomycetes fungi.</title>
        <authorList>
            <person name="Ohm R.A."/>
            <person name="Feau N."/>
            <person name="Henrissat B."/>
            <person name="Schoch C.L."/>
            <person name="Horwitz B.A."/>
            <person name="Barry K.W."/>
            <person name="Condon B.J."/>
            <person name="Copeland A.C."/>
            <person name="Dhillon B."/>
            <person name="Glaser F."/>
            <person name="Hesse C.N."/>
            <person name="Kosti I."/>
            <person name="LaButti K."/>
            <person name="Lindquist E.A."/>
            <person name="Lucas S."/>
            <person name="Salamov A.A."/>
            <person name="Bradshaw R.E."/>
            <person name="Ciuffetti L."/>
            <person name="Hamelin R.C."/>
            <person name="Kema G.H.J."/>
            <person name="Lawrence C."/>
            <person name="Scott J.A."/>
            <person name="Spatafora J.W."/>
            <person name="Turgeon B.G."/>
            <person name="de Wit P.J.G.M."/>
            <person name="Zhong S."/>
            <person name="Goodwin S.B."/>
            <person name="Grigoriev I.V."/>
        </authorList>
    </citation>
    <scope>NUCLEOTIDE SEQUENCE [LARGE SCALE GENOMIC DNA]</scope>
    <source>
        <strain evidence="2 3">SO2202</strain>
    </source>
</reference>
<dbReference type="Proteomes" id="UP000016931">
    <property type="component" value="Unassembled WGS sequence"/>
</dbReference>
<proteinExistence type="predicted"/>
<protein>
    <submittedName>
        <fullName evidence="2">Uncharacterized protein</fullName>
    </submittedName>
</protein>
<keyword evidence="3" id="KW-1185">Reference proteome</keyword>
<dbReference type="EMBL" id="KB456264">
    <property type="protein sequence ID" value="EMF12539.1"/>
    <property type="molecule type" value="Genomic_DNA"/>
</dbReference>
<dbReference type="AlphaFoldDB" id="M3D3R0"/>
<sequence>MPKFRNAKESLLPKKQALVSLSDVRTGADVEEINEDIIEEIDGEGGENNRRTLHKDTPPNFGLDGAFDDRKATLTPLVAYSTRSIRFATSADLRKFNITYFVALIQYKDNDEDAEYEEGLRFEDNDTTTIGNSFASSAT</sequence>
<evidence type="ECO:0000313" key="2">
    <source>
        <dbReference type="EMBL" id="EMF12539.1"/>
    </source>
</evidence>
<evidence type="ECO:0000313" key="3">
    <source>
        <dbReference type="Proteomes" id="UP000016931"/>
    </source>
</evidence>
<name>M3D3R0_SPHMS</name>
<organism evidence="2 3">
    <name type="scientific">Sphaerulina musiva (strain SO2202)</name>
    <name type="common">Poplar stem canker fungus</name>
    <name type="synonym">Septoria musiva</name>
    <dbReference type="NCBI Taxonomy" id="692275"/>
    <lineage>
        <taxon>Eukaryota</taxon>
        <taxon>Fungi</taxon>
        <taxon>Dikarya</taxon>
        <taxon>Ascomycota</taxon>
        <taxon>Pezizomycotina</taxon>
        <taxon>Dothideomycetes</taxon>
        <taxon>Dothideomycetidae</taxon>
        <taxon>Mycosphaerellales</taxon>
        <taxon>Mycosphaerellaceae</taxon>
        <taxon>Sphaerulina</taxon>
    </lineage>
</organism>
<feature type="region of interest" description="Disordered" evidence="1">
    <location>
        <begin position="42"/>
        <end position="64"/>
    </location>
</feature>
<gene>
    <name evidence="2" type="ORF">SEPMUDRAFT_108045</name>
</gene>
<dbReference type="GeneID" id="27897853"/>
<evidence type="ECO:0000256" key="1">
    <source>
        <dbReference type="SAM" id="MobiDB-lite"/>
    </source>
</evidence>
<dbReference type="RefSeq" id="XP_016760660.1">
    <property type="nucleotide sequence ID" value="XM_016900716.1"/>
</dbReference>